<dbReference type="eggNOG" id="ENOG502S2AH">
    <property type="taxonomic scope" value="Eukaryota"/>
</dbReference>
<name>D8QE67_SCHCM</name>
<dbReference type="AlphaFoldDB" id="D8QE67"/>
<feature type="region of interest" description="Disordered" evidence="1">
    <location>
        <begin position="120"/>
        <end position="150"/>
    </location>
</feature>
<sequence>MGLFPCAPYRPNLAVDVGLLEFVRVLFLHISPNVKAWCKASEIYLLGRGHKITYSDNMRKRFGSALLWYSVLYAQVQKKLQQVLDIARVKACEAQQTAGLTSDGCRSASSTAPPATHATLAAASDQMSDGTPSTRAGVSQTGDNPAGPRPSPHLQACCPLCFGSARRLSETSPTSPDCLVSIDVCFSQKHNKQRRDPVFLHPNDFMLDEGTLTSTADYTTGLSDIAEQAIAVTSVAETPPPPSATRSSSRRRSLSDAHPRAARRAPQLFPRASRRVARPSTALMRARVAFPRLARCADARARPSSPSHVHPRARRAGSRPRQMPRTCWACPRPGPRARPRSTRKPALGCQGYAPAFGARIIGKCRNQCTPPQKEAASVDVHAATPTADEARGHALPAPAHATAITEDDIAHRTRHVRKDASPK</sequence>
<gene>
    <name evidence="2" type="ORF">SCHCODRAFT_112150</name>
</gene>
<dbReference type="InParanoid" id="D8QE67"/>
<feature type="compositionally biased region" description="Basic residues" evidence="1">
    <location>
        <begin position="309"/>
        <end position="318"/>
    </location>
</feature>
<dbReference type="Proteomes" id="UP000007431">
    <property type="component" value="Unassembled WGS sequence"/>
</dbReference>
<dbReference type="STRING" id="578458.D8QE67"/>
<reference evidence="2 3" key="1">
    <citation type="journal article" date="2010" name="Nat. Biotechnol.">
        <title>Genome sequence of the model mushroom Schizophyllum commune.</title>
        <authorList>
            <person name="Ohm R.A."/>
            <person name="de Jong J.F."/>
            <person name="Lugones L.G."/>
            <person name="Aerts A."/>
            <person name="Kothe E."/>
            <person name="Stajich J.E."/>
            <person name="de Vries R.P."/>
            <person name="Record E."/>
            <person name="Levasseur A."/>
            <person name="Baker S.E."/>
            <person name="Bartholomew K.A."/>
            <person name="Coutinho P.M."/>
            <person name="Erdmann S."/>
            <person name="Fowler T.J."/>
            <person name="Gathman A.C."/>
            <person name="Lombard V."/>
            <person name="Henrissat B."/>
            <person name="Knabe N."/>
            <person name="Kuees U."/>
            <person name="Lilly W.W."/>
            <person name="Lindquist E."/>
            <person name="Lucas S."/>
            <person name="Magnuson J.K."/>
            <person name="Piumi F."/>
            <person name="Raudaskoski M."/>
            <person name="Salamov A."/>
            <person name="Schmutz J."/>
            <person name="Schwarze F.W.M.R."/>
            <person name="vanKuyk P.A."/>
            <person name="Horton J.S."/>
            <person name="Grigoriev I.V."/>
            <person name="Woesten H.A.B."/>
        </authorList>
    </citation>
    <scope>NUCLEOTIDE SEQUENCE [LARGE SCALE GENOMIC DNA]</scope>
    <source>
        <strain evidence="3">H4-8 / FGSC 9210</strain>
    </source>
</reference>
<evidence type="ECO:0000313" key="2">
    <source>
        <dbReference type="EMBL" id="EFI94115.1"/>
    </source>
</evidence>
<evidence type="ECO:0000256" key="1">
    <source>
        <dbReference type="SAM" id="MobiDB-lite"/>
    </source>
</evidence>
<proteinExistence type="predicted"/>
<dbReference type="EMBL" id="GL377310">
    <property type="protein sequence ID" value="EFI94115.1"/>
    <property type="molecule type" value="Genomic_DNA"/>
</dbReference>
<keyword evidence="3" id="KW-1185">Reference proteome</keyword>
<protein>
    <recommendedName>
        <fullName evidence="4">CxC1-like cysteine cluster associated with KDZ transposases domain-containing protein</fullName>
    </recommendedName>
</protein>
<evidence type="ECO:0000313" key="3">
    <source>
        <dbReference type="Proteomes" id="UP000007431"/>
    </source>
</evidence>
<dbReference type="VEuPathDB" id="FungiDB:SCHCODRAFT_02671031"/>
<evidence type="ECO:0008006" key="4">
    <source>
        <dbReference type="Google" id="ProtNLM"/>
    </source>
</evidence>
<feature type="region of interest" description="Disordered" evidence="1">
    <location>
        <begin position="299"/>
        <end position="345"/>
    </location>
</feature>
<dbReference type="HOGENOM" id="CLU_649174_0_0_1"/>
<feature type="non-terminal residue" evidence="2">
    <location>
        <position position="423"/>
    </location>
</feature>
<dbReference type="VEuPathDB" id="FungiDB:SCHCODRAFT_02511958"/>
<feature type="region of interest" description="Disordered" evidence="1">
    <location>
        <begin position="233"/>
        <end position="269"/>
    </location>
</feature>
<organism evidence="3">
    <name type="scientific">Schizophyllum commune (strain H4-8 / FGSC 9210)</name>
    <name type="common">Split gill fungus</name>
    <dbReference type="NCBI Taxonomy" id="578458"/>
    <lineage>
        <taxon>Eukaryota</taxon>
        <taxon>Fungi</taxon>
        <taxon>Dikarya</taxon>
        <taxon>Basidiomycota</taxon>
        <taxon>Agaricomycotina</taxon>
        <taxon>Agaricomycetes</taxon>
        <taxon>Agaricomycetidae</taxon>
        <taxon>Agaricales</taxon>
        <taxon>Schizophyllaceae</taxon>
        <taxon>Schizophyllum</taxon>
    </lineage>
</organism>
<feature type="compositionally biased region" description="Polar residues" evidence="1">
    <location>
        <begin position="125"/>
        <end position="143"/>
    </location>
</feature>
<accession>D8QE67</accession>